<reference evidence="4 5" key="1">
    <citation type="submission" date="2014-04" db="EMBL/GenBank/DDBJ databases">
        <authorList>
            <consortium name="DOE Joint Genome Institute"/>
            <person name="Kuo A."/>
            <person name="Kohler A."/>
            <person name="Costa M.D."/>
            <person name="Nagy L.G."/>
            <person name="Floudas D."/>
            <person name="Copeland A."/>
            <person name="Barry K.W."/>
            <person name="Cichocki N."/>
            <person name="Veneault-Fourrey C."/>
            <person name="LaButti K."/>
            <person name="Lindquist E.A."/>
            <person name="Lipzen A."/>
            <person name="Lundell T."/>
            <person name="Morin E."/>
            <person name="Murat C."/>
            <person name="Sun H."/>
            <person name="Tunlid A."/>
            <person name="Henrissat B."/>
            <person name="Grigoriev I.V."/>
            <person name="Hibbett D.S."/>
            <person name="Martin F."/>
            <person name="Nordberg H.P."/>
            <person name="Cantor M.N."/>
            <person name="Hua S.X."/>
        </authorList>
    </citation>
    <scope>NUCLEOTIDE SEQUENCE [LARGE SCALE GENOMIC DNA]</scope>
    <source>
        <strain evidence="4 5">441</strain>
    </source>
</reference>
<dbReference type="EMBL" id="KN833687">
    <property type="protein sequence ID" value="KIK30265.1"/>
    <property type="molecule type" value="Genomic_DNA"/>
</dbReference>
<dbReference type="PANTHER" id="PTHR48081">
    <property type="entry name" value="AB HYDROLASE SUPERFAMILY PROTEIN C4A8.06C"/>
    <property type="match status" value="1"/>
</dbReference>
<dbReference type="AlphaFoldDB" id="A0A0C9YYP2"/>
<gene>
    <name evidence="4" type="ORF">PISMIDRAFT_390823</name>
</gene>
<dbReference type="InterPro" id="IPR050300">
    <property type="entry name" value="GDXG_lipolytic_enzyme"/>
</dbReference>
<dbReference type="SUPFAM" id="SSF53474">
    <property type="entry name" value="alpha/beta-Hydrolases"/>
    <property type="match status" value="1"/>
</dbReference>
<proteinExistence type="predicted"/>
<evidence type="ECO:0000313" key="4">
    <source>
        <dbReference type="EMBL" id="KIK30265.1"/>
    </source>
</evidence>
<keyword evidence="2" id="KW-0472">Membrane</keyword>
<protein>
    <recommendedName>
        <fullName evidence="3">Alpha/beta hydrolase fold-3 domain-containing protein</fullName>
    </recommendedName>
</protein>
<sequence>MVHEYSKQPWKGLYLAFEVLVTFLVRMPVWAVTYAFPSALRRSTWSWRHAIAVALLRRVSTTAALVGGFGAVPDYRAITPAKDAEGVWIDGVPHLITAELKVWSTLSDVESIRIPGYWFGKKGFSHVPSSPVQPGEKVFIFFHGGGYTLECAHPVGGPANIVRALIELNPHTPRALAVEYRLSSAHPSPDRHPFPTALLDALAGYNYLVNVVGYSPRDIVAAGDSAGANLALALVRYLIEHGSAIEVSLPGPPGHLLLLSPWADLSDSHDTPGSSSLTNTLDFLDDLAKGSFVSYCKRAFLGPHGLGMASCNRYISPASLYPSVIAHFNSFPRTFITAGGAERLLDQIRTLKDKMVADMGADKVTYYEATDTTHDWLAFPWDPACPATLTAIQQWLA</sequence>
<reference evidence="5" key="2">
    <citation type="submission" date="2015-01" db="EMBL/GenBank/DDBJ databases">
        <title>Evolutionary Origins and Diversification of the Mycorrhizal Mutualists.</title>
        <authorList>
            <consortium name="DOE Joint Genome Institute"/>
            <consortium name="Mycorrhizal Genomics Consortium"/>
            <person name="Kohler A."/>
            <person name="Kuo A."/>
            <person name="Nagy L.G."/>
            <person name="Floudas D."/>
            <person name="Copeland A."/>
            <person name="Barry K.W."/>
            <person name="Cichocki N."/>
            <person name="Veneault-Fourrey C."/>
            <person name="LaButti K."/>
            <person name="Lindquist E.A."/>
            <person name="Lipzen A."/>
            <person name="Lundell T."/>
            <person name="Morin E."/>
            <person name="Murat C."/>
            <person name="Riley R."/>
            <person name="Ohm R."/>
            <person name="Sun H."/>
            <person name="Tunlid A."/>
            <person name="Henrissat B."/>
            <person name="Grigoriev I.V."/>
            <person name="Hibbett D.S."/>
            <person name="Martin F."/>
        </authorList>
    </citation>
    <scope>NUCLEOTIDE SEQUENCE [LARGE SCALE GENOMIC DNA]</scope>
    <source>
        <strain evidence="5">441</strain>
    </source>
</reference>
<evidence type="ECO:0000313" key="5">
    <source>
        <dbReference type="Proteomes" id="UP000054018"/>
    </source>
</evidence>
<organism evidence="4 5">
    <name type="scientific">Pisolithus microcarpus 441</name>
    <dbReference type="NCBI Taxonomy" id="765257"/>
    <lineage>
        <taxon>Eukaryota</taxon>
        <taxon>Fungi</taxon>
        <taxon>Dikarya</taxon>
        <taxon>Basidiomycota</taxon>
        <taxon>Agaricomycotina</taxon>
        <taxon>Agaricomycetes</taxon>
        <taxon>Agaricomycetidae</taxon>
        <taxon>Boletales</taxon>
        <taxon>Sclerodermatineae</taxon>
        <taxon>Pisolithaceae</taxon>
        <taxon>Pisolithus</taxon>
    </lineage>
</organism>
<dbReference type="HOGENOM" id="CLU_019364_1_0_1"/>
<dbReference type="Proteomes" id="UP000054018">
    <property type="component" value="Unassembled WGS sequence"/>
</dbReference>
<keyword evidence="2" id="KW-1133">Transmembrane helix</keyword>
<name>A0A0C9YYP2_9AGAM</name>
<dbReference type="Gene3D" id="3.40.50.1820">
    <property type="entry name" value="alpha/beta hydrolase"/>
    <property type="match status" value="1"/>
</dbReference>
<dbReference type="GO" id="GO:0016787">
    <property type="term" value="F:hydrolase activity"/>
    <property type="evidence" value="ECO:0007669"/>
    <property type="project" value="UniProtKB-KW"/>
</dbReference>
<dbReference type="Pfam" id="PF07859">
    <property type="entry name" value="Abhydrolase_3"/>
    <property type="match status" value="1"/>
</dbReference>
<evidence type="ECO:0000256" key="1">
    <source>
        <dbReference type="ARBA" id="ARBA00022801"/>
    </source>
</evidence>
<evidence type="ECO:0000259" key="3">
    <source>
        <dbReference type="Pfam" id="PF07859"/>
    </source>
</evidence>
<evidence type="ECO:0000256" key="2">
    <source>
        <dbReference type="SAM" id="Phobius"/>
    </source>
</evidence>
<dbReference type="InterPro" id="IPR013094">
    <property type="entry name" value="AB_hydrolase_3"/>
</dbReference>
<dbReference type="OrthoDB" id="2152029at2759"/>
<dbReference type="STRING" id="765257.A0A0C9YYP2"/>
<dbReference type="PANTHER" id="PTHR48081:SF26">
    <property type="entry name" value="ALPHA_BETA HYDROLASE FOLD-3 DOMAIN-CONTAINING PROTEIN"/>
    <property type="match status" value="1"/>
</dbReference>
<keyword evidence="1" id="KW-0378">Hydrolase</keyword>
<dbReference type="InterPro" id="IPR029058">
    <property type="entry name" value="AB_hydrolase_fold"/>
</dbReference>
<accession>A0A0C9YYP2</accession>
<feature type="transmembrane region" description="Helical" evidence="2">
    <location>
        <begin position="12"/>
        <end position="36"/>
    </location>
</feature>
<keyword evidence="5" id="KW-1185">Reference proteome</keyword>
<keyword evidence="2" id="KW-0812">Transmembrane</keyword>
<feature type="domain" description="Alpha/beta hydrolase fold-3" evidence="3">
    <location>
        <begin position="140"/>
        <end position="377"/>
    </location>
</feature>